<protein>
    <submittedName>
        <fullName evidence="1">GrpB family protein</fullName>
    </submittedName>
</protein>
<dbReference type="InterPro" id="IPR043519">
    <property type="entry name" value="NT_sf"/>
</dbReference>
<keyword evidence="2" id="KW-1185">Reference proteome</keyword>
<dbReference type="PANTHER" id="PTHR34822:SF1">
    <property type="entry name" value="GRPB FAMILY PROTEIN"/>
    <property type="match status" value="1"/>
</dbReference>
<dbReference type="InterPro" id="IPR007344">
    <property type="entry name" value="GrpB/CoaE"/>
</dbReference>
<evidence type="ECO:0000313" key="1">
    <source>
        <dbReference type="EMBL" id="MBR7746343.1"/>
    </source>
</evidence>
<sequence>MKSMLTICPYSDEWPQLFKQVRQELFTVFSQNYTQIEHIGSTAVVGLCAKPVIDVLLGVNSLSQIESKITSLENIGFLYVAKYEKEIPTRRYFVKSPKDSLRIHLHGVEIGSRIWCDHLKFRDLLRSDLQQRSAYQQLKLSLALQYADDKAAYTEAKAPFITSTLNNLD</sequence>
<dbReference type="Gene3D" id="3.30.460.10">
    <property type="entry name" value="Beta Polymerase, domain 2"/>
    <property type="match status" value="1"/>
</dbReference>
<gene>
    <name evidence="1" type="ORF">KDM92_07110</name>
</gene>
<organism evidence="1 2">
    <name type="scientific">Undibacterium baiyunense</name>
    <dbReference type="NCBI Taxonomy" id="2828731"/>
    <lineage>
        <taxon>Bacteria</taxon>
        <taxon>Pseudomonadati</taxon>
        <taxon>Pseudomonadota</taxon>
        <taxon>Betaproteobacteria</taxon>
        <taxon>Burkholderiales</taxon>
        <taxon>Oxalobacteraceae</taxon>
        <taxon>Undibacterium</taxon>
    </lineage>
</organism>
<dbReference type="PANTHER" id="PTHR34822">
    <property type="entry name" value="GRPB DOMAIN PROTEIN (AFU_ORTHOLOGUE AFUA_1G01530)"/>
    <property type="match status" value="1"/>
</dbReference>
<name>A0A941DEU2_9BURK</name>
<dbReference type="Proteomes" id="UP000680158">
    <property type="component" value="Unassembled WGS sequence"/>
</dbReference>
<comment type="caution">
    <text evidence="1">The sequence shown here is derived from an EMBL/GenBank/DDBJ whole genome shotgun (WGS) entry which is preliminary data.</text>
</comment>
<reference evidence="1 2" key="1">
    <citation type="submission" date="2021-04" db="EMBL/GenBank/DDBJ databases">
        <title>novel species isolated from subtropical streams in China.</title>
        <authorList>
            <person name="Lu H."/>
        </authorList>
    </citation>
    <scope>NUCLEOTIDE SEQUENCE [LARGE SCALE GENOMIC DNA]</scope>
    <source>
        <strain evidence="1 2">BYS107W</strain>
    </source>
</reference>
<evidence type="ECO:0000313" key="2">
    <source>
        <dbReference type="Proteomes" id="UP000680158"/>
    </source>
</evidence>
<proteinExistence type="predicted"/>
<accession>A0A941DEU2</accession>
<dbReference type="EMBL" id="JAGSPM010000003">
    <property type="protein sequence ID" value="MBR7746343.1"/>
    <property type="molecule type" value="Genomic_DNA"/>
</dbReference>
<dbReference type="RefSeq" id="WP_212683683.1">
    <property type="nucleotide sequence ID" value="NZ_JAGSPM010000003.1"/>
</dbReference>
<dbReference type="SUPFAM" id="SSF81301">
    <property type="entry name" value="Nucleotidyltransferase"/>
    <property type="match status" value="1"/>
</dbReference>
<dbReference type="AlphaFoldDB" id="A0A941DEU2"/>
<dbReference type="Pfam" id="PF04229">
    <property type="entry name" value="GrpB"/>
    <property type="match status" value="1"/>
</dbReference>